<proteinExistence type="predicted"/>
<dbReference type="Proteomes" id="UP001500618">
    <property type="component" value="Unassembled WGS sequence"/>
</dbReference>
<sequence>MDEQTVRVILVKAPRKTEPWEKALCVALVVMAAYEMVRPHR</sequence>
<comment type="caution">
    <text evidence="1">The sequence shown here is derived from an EMBL/GenBank/DDBJ whole genome shotgun (WGS) entry which is preliminary data.</text>
</comment>
<reference evidence="2" key="1">
    <citation type="journal article" date="2019" name="Int. J. Syst. Evol. Microbiol.">
        <title>The Global Catalogue of Microorganisms (GCM) 10K type strain sequencing project: providing services to taxonomists for standard genome sequencing and annotation.</title>
        <authorList>
            <consortium name="The Broad Institute Genomics Platform"/>
            <consortium name="The Broad Institute Genome Sequencing Center for Infectious Disease"/>
            <person name="Wu L."/>
            <person name="Ma J."/>
        </authorList>
    </citation>
    <scope>NUCLEOTIDE SEQUENCE [LARGE SCALE GENOMIC DNA]</scope>
    <source>
        <strain evidence="2">JCM 14718</strain>
    </source>
</reference>
<gene>
    <name evidence="1" type="ORF">GCM10009765_65140</name>
</gene>
<dbReference type="RefSeq" id="WP_279581685.1">
    <property type="nucleotide sequence ID" value="NZ_BAAANY010000031.1"/>
</dbReference>
<dbReference type="EMBL" id="BAAANY010000031">
    <property type="protein sequence ID" value="GAA1706656.1"/>
    <property type="molecule type" value="Genomic_DNA"/>
</dbReference>
<keyword evidence="2" id="KW-1185">Reference proteome</keyword>
<protein>
    <recommendedName>
        <fullName evidence="3">Transposase</fullName>
    </recommendedName>
</protein>
<organism evidence="1 2">
    <name type="scientific">Fodinicola feengrottensis</name>
    <dbReference type="NCBI Taxonomy" id="435914"/>
    <lineage>
        <taxon>Bacteria</taxon>
        <taxon>Bacillati</taxon>
        <taxon>Actinomycetota</taxon>
        <taxon>Actinomycetes</taxon>
        <taxon>Mycobacteriales</taxon>
        <taxon>Fodinicola</taxon>
    </lineage>
</organism>
<name>A0ABP4UJP4_9ACTN</name>
<accession>A0ABP4UJP4</accession>
<evidence type="ECO:0000313" key="2">
    <source>
        <dbReference type="Proteomes" id="UP001500618"/>
    </source>
</evidence>
<evidence type="ECO:0000313" key="1">
    <source>
        <dbReference type="EMBL" id="GAA1706656.1"/>
    </source>
</evidence>
<evidence type="ECO:0008006" key="3">
    <source>
        <dbReference type="Google" id="ProtNLM"/>
    </source>
</evidence>